<reference evidence="3 4" key="1">
    <citation type="submission" date="2019-03" db="EMBL/GenBank/DDBJ databases">
        <title>Rhodosporidium diobovatum UCD-FST 08-225 genome sequencing, assembly, and annotation.</title>
        <authorList>
            <person name="Fakankun I.U."/>
            <person name="Fristensky B."/>
            <person name="Levin D.B."/>
        </authorList>
    </citation>
    <scope>NUCLEOTIDE SEQUENCE [LARGE SCALE GENOMIC DNA]</scope>
    <source>
        <strain evidence="3 4">UCD-FST 08-225</strain>
    </source>
</reference>
<dbReference type="OrthoDB" id="5572108at2759"/>
<dbReference type="Gene3D" id="3.90.640.10">
    <property type="entry name" value="Actin, Chain A, domain 4"/>
    <property type="match status" value="1"/>
</dbReference>
<protein>
    <submittedName>
        <fullName evidence="3">Nucleus protein</fullName>
    </submittedName>
</protein>
<sequence length="775" mass="82019">MPSRPPAPAPIPGLPQLKFTTFAPVGFLNGKNVSSSFAKADSQSWYARRPSEQERDALHDAKRRRLVGDEGDAQPTASVLTAAPEGAVRPPRAKPAIEKDAETAAADPLSHTLVIHPGSRWLRIGLASSLAPVAVPNVIARKVRGTVPGMNTSKGKERATDTSTSAAGSAPAASALAGAALPPLPAAANGDTAMAEAADDDDDEGWDSSSSSSSRKRRPAGVDAPGASATDPLSAKIQSIRGDLRARMRAYKLRGQGNGNSQAATYNATVVPQAMEEDFEGDIEWTTAEDEVHVGNKAVRIPDADAAGYDLRWPFQRGGFNTAPYSTPQELLGDVQAIYTGVLRDELDIAVEEFKDYGVILLIPDLYDDVYVREMTDLLVRTMGFKQICLIQESVGATFGAGYSSACVIDIGSRTSTITCVEEGLVLPETRMVLDFGGDDITHFLMTLLHRLSFPYKEVDLAKWYDWVVVEELKERLVVLSEGDIGLNLYDFYVRHPGALTQKYSMRVYDDCILAPYALFAPRVIDFEAKRTAKVDLWSKDVDDNVDIGATDVTNAMRNSVRHLLVPPPPAVAPAPGAGGSGTGTPAVEEQPVVAPSTGALPALPPAAAPAPSSFAGSPAPETGSGTPKPPAAPLASGGAGAGASPASPSVDIAFESSKLPLDVAVVESLMAAGPAEERLKKVAANLLIVGGTGGIHNVGFAVQSRVAPALAVRAPFVKECAYVPCPKEIEPENLAWKGVGALGRLEGAQEMWIRSDEWEALGMRAVRERAFYWA</sequence>
<evidence type="ECO:0000256" key="1">
    <source>
        <dbReference type="RuleBase" id="RU000487"/>
    </source>
</evidence>
<comment type="caution">
    <text evidence="3">The sequence shown here is derived from an EMBL/GenBank/DDBJ whole genome shotgun (WGS) entry which is preliminary data.</text>
</comment>
<comment type="similarity">
    <text evidence="1">Belongs to the actin family.</text>
</comment>
<dbReference type="Pfam" id="PF00022">
    <property type="entry name" value="Actin"/>
    <property type="match status" value="1"/>
</dbReference>
<dbReference type="InterPro" id="IPR043129">
    <property type="entry name" value="ATPase_NBD"/>
</dbReference>
<accession>A0A5C5G7M0</accession>
<dbReference type="AlphaFoldDB" id="A0A5C5G7M0"/>
<evidence type="ECO:0000256" key="2">
    <source>
        <dbReference type="SAM" id="MobiDB-lite"/>
    </source>
</evidence>
<feature type="region of interest" description="Disordered" evidence="2">
    <location>
        <begin position="183"/>
        <end position="235"/>
    </location>
</feature>
<dbReference type="InterPro" id="IPR004000">
    <property type="entry name" value="Actin"/>
</dbReference>
<dbReference type="Proteomes" id="UP000311382">
    <property type="component" value="Unassembled WGS sequence"/>
</dbReference>
<evidence type="ECO:0000313" key="3">
    <source>
        <dbReference type="EMBL" id="TNY24394.1"/>
    </source>
</evidence>
<feature type="compositionally biased region" description="Acidic residues" evidence="2">
    <location>
        <begin position="197"/>
        <end position="206"/>
    </location>
</feature>
<gene>
    <name evidence="3" type="ORF">DMC30DRAFT_166119</name>
</gene>
<dbReference type="SUPFAM" id="SSF53067">
    <property type="entry name" value="Actin-like ATPase domain"/>
    <property type="match status" value="2"/>
</dbReference>
<dbReference type="STRING" id="5288.A0A5C5G7M0"/>
<name>A0A5C5G7M0_9BASI</name>
<feature type="region of interest" description="Disordered" evidence="2">
    <location>
        <begin position="65"/>
        <end position="93"/>
    </location>
</feature>
<dbReference type="Gene3D" id="3.30.420.580">
    <property type="match status" value="1"/>
</dbReference>
<keyword evidence="4" id="KW-1185">Reference proteome</keyword>
<feature type="compositionally biased region" description="Low complexity" evidence="2">
    <location>
        <begin position="610"/>
        <end position="621"/>
    </location>
</feature>
<dbReference type="CDD" id="cd10206">
    <property type="entry name" value="ASKHA_NBD_Arp8-like"/>
    <property type="match status" value="1"/>
</dbReference>
<dbReference type="Gene3D" id="3.30.420.40">
    <property type="match status" value="3"/>
</dbReference>
<evidence type="ECO:0000313" key="4">
    <source>
        <dbReference type="Proteomes" id="UP000311382"/>
    </source>
</evidence>
<dbReference type="PANTHER" id="PTHR11937">
    <property type="entry name" value="ACTIN"/>
    <property type="match status" value="1"/>
</dbReference>
<feature type="region of interest" description="Disordered" evidence="2">
    <location>
        <begin position="146"/>
        <end position="170"/>
    </location>
</feature>
<dbReference type="EMBL" id="SOZI01000003">
    <property type="protein sequence ID" value="TNY24394.1"/>
    <property type="molecule type" value="Genomic_DNA"/>
</dbReference>
<organism evidence="3 4">
    <name type="scientific">Rhodotorula diobovata</name>
    <dbReference type="NCBI Taxonomy" id="5288"/>
    <lineage>
        <taxon>Eukaryota</taxon>
        <taxon>Fungi</taxon>
        <taxon>Dikarya</taxon>
        <taxon>Basidiomycota</taxon>
        <taxon>Pucciniomycotina</taxon>
        <taxon>Microbotryomycetes</taxon>
        <taxon>Sporidiobolales</taxon>
        <taxon>Sporidiobolaceae</taxon>
        <taxon>Rhodotorula</taxon>
    </lineage>
</organism>
<proteinExistence type="inferred from homology"/>
<feature type="region of interest" description="Disordered" evidence="2">
    <location>
        <begin position="565"/>
        <end position="648"/>
    </location>
</feature>
<dbReference type="SMART" id="SM00268">
    <property type="entry name" value="ACTIN"/>
    <property type="match status" value="1"/>
</dbReference>